<evidence type="ECO:0000313" key="2">
    <source>
        <dbReference type="EMBL" id="CAR66707.1"/>
    </source>
</evidence>
<gene>
    <name evidence="2" type="primary">hecA</name>
    <name evidence="1" type="ordered locus">PAU_01493</name>
    <name evidence="2" type="ORF">PA-RVA3-3991</name>
</gene>
<dbReference type="EMBL" id="FM162591">
    <property type="protein sequence ID" value="CAQ83585.1"/>
    <property type="molecule type" value="Genomic_DNA"/>
</dbReference>
<reference evidence="1 3" key="4">
    <citation type="journal article" date="2009" name="BMC Genomics">
        <title>Comparative genomics of the emerging human pathogen Photorhabdus asymbiotica with the insect pathogen Photorhabdus luminescens.</title>
        <authorList>
            <person name="Wilkinson P."/>
            <person name="Waterfield N.R."/>
            <person name="Crossman L."/>
            <person name="Corton C."/>
            <person name="Sanchez-Contreras M."/>
            <person name="Vlisidou I."/>
            <person name="Barron A."/>
            <person name="Bignell A."/>
            <person name="Clark L."/>
            <person name="Ormond D."/>
            <person name="Mayho M."/>
            <person name="Bason N."/>
            <person name="Smith F."/>
            <person name="Simmonds M."/>
            <person name="Churcher C."/>
            <person name="Harris D."/>
            <person name="Thompson N.R."/>
            <person name="Quail M."/>
            <person name="Parkhill J."/>
            <person name="ffrench-Constant R.H."/>
        </authorList>
    </citation>
    <scope>NUCLEOTIDE SEQUENCE [LARGE SCALE GENOMIC DNA]</scope>
    <source>
        <strain evidence="3">ATCC 43949 / 3105-77</strain>
        <strain evidence="1">ATCC43949</strain>
    </source>
</reference>
<dbReference type="EMBL" id="FM211045">
    <property type="protein sequence ID" value="CAR66707.1"/>
    <property type="molecule type" value="Genomic_DNA"/>
</dbReference>
<reference evidence="1" key="2">
    <citation type="submission" date="2008-05" db="EMBL/GenBank/DDBJ databases">
        <authorList>
            <person name="Crossman L.C."/>
        </authorList>
    </citation>
    <scope>NUCLEOTIDE SEQUENCE</scope>
    <source>
        <strain evidence="1">ATCC43949</strain>
    </source>
</reference>
<evidence type="ECO:0000313" key="1">
    <source>
        <dbReference type="EMBL" id="CAQ83585.1"/>
    </source>
</evidence>
<accession>C7BTC5</accession>
<dbReference type="STRING" id="291112.PAU_01493"/>
<dbReference type="KEGG" id="pay:PAU_01493"/>
<accession>B6VKM7</accession>
<sequence length="126" mass="14010">MSEIQEKARMQGMDSLTPVEVRECADLRGAMSNIDASRNLVLHRAQVIGGSEETTQEIVKIMGQVGISAAPGVAKGISKVGIKEKTYQLIKPLCQDKMEFKLLVKLYPMDFKMHRDGQGANPREHR</sequence>
<dbReference type="Proteomes" id="UP000002747">
    <property type="component" value="Chromosome"/>
</dbReference>
<reference evidence="2" key="3">
    <citation type="submission" date="2008-09" db="EMBL/GenBank/DDBJ databases">
        <authorList>
            <person name="Thomson N.R."/>
        </authorList>
    </citation>
    <scope>NUCLEOTIDE SEQUENCE</scope>
    <source>
        <strain evidence="2">ATCC 43949</strain>
    </source>
</reference>
<reference evidence="2" key="1">
    <citation type="journal article" date="2008" name="Proc. Natl. Acad. Sci. U.S.A.">
        <title>Rapid virulence annotation (RVA): identification of virulence factors using a bacterial genome library and multiple invertebrate hosts.</title>
        <authorList>
            <person name="Waterfield N.R."/>
            <person name="Sanchez-Contreras M."/>
            <person name="Eleftherianos I."/>
            <person name="Dowling A."/>
            <person name="Wilkinson P."/>
            <person name="Parkhill J."/>
            <person name="Thomson N."/>
            <person name="Reynolds S.E."/>
            <person name="Bode H.B."/>
            <person name="Dorus S."/>
            <person name="Ffrench-Constant R.H."/>
        </authorList>
    </citation>
    <scope>NUCLEOTIDE SEQUENCE</scope>
    <source>
        <strain evidence="2">ATCC 43949</strain>
    </source>
</reference>
<organism evidence="2">
    <name type="scientific">Photorhabdus asymbiotica subsp. asymbiotica (strain ATCC 43949 / 3105-77)</name>
    <name type="common">Xenorhabdus luminescens (strain 2)</name>
    <dbReference type="NCBI Taxonomy" id="553480"/>
    <lineage>
        <taxon>Bacteria</taxon>
        <taxon>Pseudomonadati</taxon>
        <taxon>Pseudomonadota</taxon>
        <taxon>Gammaproteobacteria</taxon>
        <taxon>Enterobacterales</taxon>
        <taxon>Morganellaceae</taxon>
        <taxon>Photorhabdus</taxon>
    </lineage>
</organism>
<proteinExistence type="predicted"/>
<evidence type="ECO:0000313" key="3">
    <source>
        <dbReference type="Proteomes" id="UP000002747"/>
    </source>
</evidence>
<protein>
    <submittedName>
        <fullName evidence="2">Uncharacterized protein</fullName>
    </submittedName>
</protein>
<dbReference type="AlphaFoldDB" id="B6VKM7"/>
<name>B6VKM7_PHOAA</name>